<dbReference type="InterPro" id="IPR000547">
    <property type="entry name" value="Clathrin_H-chain/VPS_repeat"/>
</dbReference>
<comment type="function">
    <text evidence="9">Plays a role in vesicle-mediated protein trafficking to lysosomal compartments including the endocytic membrane transport pathways.</text>
</comment>
<reference evidence="14" key="1">
    <citation type="submission" date="2025-05" db="UniProtKB">
        <authorList>
            <consortium name="Ensembl"/>
        </authorList>
    </citation>
    <scope>IDENTIFICATION</scope>
</reference>
<accession>A0A8C4NF27</accession>
<organism evidence="14 15">
    <name type="scientific">Eptatretus burgeri</name>
    <name type="common">Inshore hagfish</name>
    <dbReference type="NCBI Taxonomy" id="7764"/>
    <lineage>
        <taxon>Eukaryota</taxon>
        <taxon>Metazoa</taxon>
        <taxon>Chordata</taxon>
        <taxon>Craniata</taxon>
        <taxon>Vertebrata</taxon>
        <taxon>Cyclostomata</taxon>
        <taxon>Myxini</taxon>
        <taxon>Myxiniformes</taxon>
        <taxon>Myxinidae</taxon>
        <taxon>Eptatretinae</taxon>
        <taxon>Eptatretus</taxon>
    </lineage>
</organism>
<dbReference type="InterPro" id="IPR057780">
    <property type="entry name" value="Beta-prop_Vps41"/>
</dbReference>
<comment type="similarity">
    <text evidence="2 9">Belongs to the VPS41 family.</text>
</comment>
<evidence type="ECO:0000256" key="8">
    <source>
        <dbReference type="ARBA" id="ARBA00029538"/>
    </source>
</evidence>
<keyword evidence="3 9" id="KW-0813">Transport</keyword>
<keyword evidence="4" id="KW-0479">Metal-binding</keyword>
<dbReference type="GO" id="GO:0030897">
    <property type="term" value="C:HOPS complex"/>
    <property type="evidence" value="ECO:0007669"/>
    <property type="project" value="UniProtKB-UniRule"/>
</dbReference>
<dbReference type="GO" id="GO:0006623">
    <property type="term" value="P:protein targeting to vacuole"/>
    <property type="evidence" value="ECO:0007669"/>
    <property type="project" value="InterPro"/>
</dbReference>
<keyword evidence="5 10" id="KW-0863">Zinc-finger</keyword>
<evidence type="ECO:0000256" key="12">
    <source>
        <dbReference type="SAM" id="MobiDB-lite"/>
    </source>
</evidence>
<evidence type="ECO:0000256" key="1">
    <source>
        <dbReference type="ARBA" id="ARBA00004603"/>
    </source>
</evidence>
<evidence type="ECO:0000313" key="14">
    <source>
        <dbReference type="Ensembl" id="ENSEBUP00000002010.1"/>
    </source>
</evidence>
<dbReference type="Pfam" id="PF23556">
    <property type="entry name" value="TPR_Vps41"/>
    <property type="match status" value="1"/>
</dbReference>
<dbReference type="PROSITE" id="PS50236">
    <property type="entry name" value="CHCR"/>
    <property type="match status" value="1"/>
</dbReference>
<dbReference type="InterPro" id="IPR015943">
    <property type="entry name" value="WD40/YVTN_repeat-like_dom_sf"/>
</dbReference>
<evidence type="ECO:0000313" key="15">
    <source>
        <dbReference type="Proteomes" id="UP000694388"/>
    </source>
</evidence>
<dbReference type="Ensembl" id="ENSEBUT00000002355.1">
    <property type="protein sequence ID" value="ENSEBUP00000002010.1"/>
    <property type="gene ID" value="ENSEBUG00000001590.1"/>
</dbReference>
<dbReference type="InterPro" id="IPR011990">
    <property type="entry name" value="TPR-like_helical_dom_sf"/>
</dbReference>
<dbReference type="PANTHER" id="PTHR12616">
    <property type="entry name" value="VACUOLAR PROTEIN SORTING VPS41"/>
    <property type="match status" value="1"/>
</dbReference>
<comment type="subcellular location">
    <subcellularLocation>
        <location evidence="9">Endosome membrane</location>
        <topology evidence="9">Peripheral membrane protein</topology>
    </subcellularLocation>
    <subcellularLocation>
        <location evidence="9">Late endosome membrane</location>
        <topology evidence="9">Peripheral membrane protein</topology>
    </subcellularLocation>
    <subcellularLocation>
        <location evidence="9">Early endosome membrane</location>
        <topology evidence="9">Peripheral membrane protein</topology>
    </subcellularLocation>
    <subcellularLocation>
        <location evidence="9">Lysosome membrane</location>
        <topology evidence="9">Peripheral membrane protein</topology>
    </subcellularLocation>
    <subcellularLocation>
        <location evidence="9">Golgi apparatus</location>
        <location evidence="9">trans-Golgi network</location>
    </subcellularLocation>
    <subcellularLocation>
        <location evidence="9">Cytoplasmic vesicle</location>
        <location evidence="9">Clathrin-coated vesicle</location>
    </subcellularLocation>
    <subcellularLocation>
        <location evidence="1">Late endosome</location>
    </subcellularLocation>
</comment>
<feature type="repeat" description="CHCR" evidence="11">
    <location>
        <begin position="584"/>
        <end position="728"/>
    </location>
</feature>
<proteinExistence type="inferred from homology"/>
<dbReference type="Gene3D" id="2.130.10.10">
    <property type="entry name" value="YVTN repeat-like/Quinoprotein amine dehydrogenase"/>
    <property type="match status" value="1"/>
</dbReference>
<dbReference type="AlphaFoldDB" id="A0A8C4NF27"/>
<evidence type="ECO:0000256" key="2">
    <source>
        <dbReference type="ARBA" id="ARBA00009582"/>
    </source>
</evidence>
<dbReference type="InterPro" id="IPR036322">
    <property type="entry name" value="WD40_repeat_dom_sf"/>
</dbReference>
<feature type="compositionally biased region" description="Acidic residues" evidence="12">
    <location>
        <begin position="27"/>
        <end position="38"/>
    </location>
</feature>
<protein>
    <recommendedName>
        <fullName evidence="8 9">Vacuolar protein sorting-associated protein 41 homolog</fullName>
    </recommendedName>
</protein>
<dbReference type="GO" id="GO:0016236">
    <property type="term" value="P:macroautophagy"/>
    <property type="evidence" value="ECO:0007669"/>
    <property type="project" value="TreeGrafter"/>
</dbReference>
<evidence type="ECO:0000256" key="6">
    <source>
        <dbReference type="ARBA" id="ARBA00022833"/>
    </source>
</evidence>
<dbReference type="PIRSF" id="PIRSF028921">
    <property type="entry name" value="VPS41"/>
    <property type="match status" value="1"/>
</dbReference>
<keyword evidence="6" id="KW-0862">Zinc</keyword>
<dbReference type="GO" id="GO:0031902">
    <property type="term" value="C:late endosome membrane"/>
    <property type="evidence" value="ECO:0007669"/>
    <property type="project" value="UniProtKB-SubCell"/>
</dbReference>
<evidence type="ECO:0000259" key="13">
    <source>
        <dbReference type="PROSITE" id="PS50089"/>
    </source>
</evidence>
<feature type="domain" description="RING-type" evidence="13">
    <location>
        <begin position="807"/>
        <end position="850"/>
    </location>
</feature>
<dbReference type="GO" id="GO:0009267">
    <property type="term" value="P:cellular response to starvation"/>
    <property type="evidence" value="ECO:0007669"/>
    <property type="project" value="TreeGrafter"/>
</dbReference>
<sequence>MELHFPLTWFSGAMAEVSEEKQMTTEQPEESEEEYGEEGEPKLKYERLGNQVTEILKEDAASCMVVHDKFLALGTHFGKVVILDMDGNRAYEFSSHMVTVNQISLDEGAEFMASCSDDGKVFIHGLYTIEHDTSCFFDSPIKAVALHPQFGKNQAKQFVTGSDKLLLCERAWLGRQKMLTLHQGEGTISTIKWRTDLIAWANSKGVMMYDMTQRRRITTVVRDSTDLREEMYPCSLCWSDDLTLLIGWAHSVKVCIVKERARSEARDLPGRYVEIVAAFQMDFFISGLAPLGQHLVVLSYISETDQKVHGKGVASRPQLRILHPLDDDYEELSCDALSIRGYQNYRCRDYHLAAHPGGELMYYIVSPRDVVVAKERDQDDHVAWLLHTKQYEAALLAVELSQKTLKRHNMLEVGQSYIIHLINKGDFDLAARTCQKVLGKNTELWENEVYRFKEIGQLKVISRYIPQSGKCLRPAIYEMILSEFLNTDVEGFAQLVHNWPGNLYNNQVVVRAVIGRLNRCPDQPTLLHTLAELYTYDQRYDKALDIYLKLRHPDVFDLIGRHSLFNAIQDKILLLMEFDPQRAAKMLLENEDKVPINKVVKDLESEPRLMHEYLHRLFQTDPHKGTQYHELQIGLYAEFDRPNLLPFLRHSIHCPLQKALEVCQQRNFVEETIFLLSRMGDSRQALKMITRELNNVDKAIDFAKEQDDPELWDDLINYAITKPLFVTGLLNNIGTHIDPKILIRRIPEGMKIPQLRDSLVKILQDYNLQISLREGCEKILVADCVGLMKKLQRAQRRGVRVDDDQLCETCELPILPEDVNRGVDVIVFFCNHVFHKECLRMSNTSCSICSGRRRGPGTRAVGVKTS</sequence>
<dbReference type="GeneTree" id="ENSGT00390000000481"/>
<dbReference type="Gene3D" id="1.25.40.10">
    <property type="entry name" value="Tetratricopeptide repeat domain"/>
    <property type="match status" value="1"/>
</dbReference>
<dbReference type="OMA" id="PQLVWQD"/>
<evidence type="ECO:0000256" key="9">
    <source>
        <dbReference type="PIRNR" id="PIRNR028921"/>
    </source>
</evidence>
<dbReference type="PROSITE" id="PS50089">
    <property type="entry name" value="ZF_RING_2"/>
    <property type="match status" value="1"/>
</dbReference>
<evidence type="ECO:0000256" key="7">
    <source>
        <dbReference type="ARBA" id="ARBA00022927"/>
    </source>
</evidence>
<dbReference type="SMART" id="SM00299">
    <property type="entry name" value="CLH"/>
    <property type="match status" value="1"/>
</dbReference>
<evidence type="ECO:0000256" key="4">
    <source>
        <dbReference type="ARBA" id="ARBA00022723"/>
    </source>
</evidence>
<dbReference type="InterPro" id="IPR016902">
    <property type="entry name" value="Vps41"/>
</dbReference>
<dbReference type="GO" id="GO:0005765">
    <property type="term" value="C:lysosomal membrane"/>
    <property type="evidence" value="ECO:0007669"/>
    <property type="project" value="UniProtKB-SubCell"/>
</dbReference>
<keyword evidence="7 9" id="KW-0653">Protein transport</keyword>
<keyword evidence="9" id="KW-0458">Lysosome</keyword>
<dbReference type="Pfam" id="PF23411">
    <property type="entry name" value="Beta-prop_Vps41"/>
    <property type="match status" value="1"/>
</dbReference>
<dbReference type="InterPro" id="IPR045111">
    <property type="entry name" value="Vps41/Vps8"/>
</dbReference>
<dbReference type="SUPFAM" id="SSF50978">
    <property type="entry name" value="WD40 repeat-like"/>
    <property type="match status" value="1"/>
</dbReference>
<keyword evidence="9" id="KW-0333">Golgi apparatus</keyword>
<dbReference type="GO" id="GO:0034058">
    <property type="term" value="P:endosomal vesicle fusion"/>
    <property type="evidence" value="ECO:0007669"/>
    <property type="project" value="UniProtKB-UniRule"/>
</dbReference>
<evidence type="ECO:0000256" key="10">
    <source>
        <dbReference type="PROSITE-ProRule" id="PRU00175"/>
    </source>
</evidence>
<dbReference type="GO" id="GO:0008270">
    <property type="term" value="F:zinc ion binding"/>
    <property type="evidence" value="ECO:0007669"/>
    <property type="project" value="UniProtKB-KW"/>
</dbReference>
<dbReference type="Proteomes" id="UP000694388">
    <property type="component" value="Unplaced"/>
</dbReference>
<dbReference type="GO" id="GO:0030136">
    <property type="term" value="C:clathrin-coated vesicle"/>
    <property type="evidence" value="ECO:0007669"/>
    <property type="project" value="UniProtKB-SubCell"/>
</dbReference>
<keyword evidence="9" id="KW-0968">Cytoplasmic vesicle</keyword>
<dbReference type="InterPro" id="IPR057779">
    <property type="entry name" value="Znf_RING_Vps41"/>
</dbReference>
<evidence type="ECO:0000256" key="5">
    <source>
        <dbReference type="ARBA" id="ARBA00022771"/>
    </source>
</evidence>
<dbReference type="GO" id="GO:0031901">
    <property type="term" value="C:early endosome membrane"/>
    <property type="evidence" value="ECO:0007669"/>
    <property type="project" value="UniProtKB-SubCell"/>
</dbReference>
<dbReference type="SUPFAM" id="SSF57850">
    <property type="entry name" value="RING/U-box"/>
    <property type="match status" value="1"/>
</dbReference>
<dbReference type="InterPro" id="IPR001841">
    <property type="entry name" value="Znf_RING"/>
</dbReference>
<dbReference type="GO" id="GO:0005794">
    <property type="term" value="C:Golgi apparatus"/>
    <property type="evidence" value="ECO:0007669"/>
    <property type="project" value="UniProtKB-SubCell"/>
</dbReference>
<dbReference type="Ensembl" id="ENSEBUT00000002311.1">
    <property type="protein sequence ID" value="ENSEBUP00000001967.1"/>
    <property type="gene ID" value="ENSEBUG00000001590.1"/>
</dbReference>
<keyword evidence="9" id="KW-0967">Endosome</keyword>
<evidence type="ECO:0000256" key="3">
    <source>
        <dbReference type="ARBA" id="ARBA00022448"/>
    </source>
</evidence>
<evidence type="ECO:0000256" key="11">
    <source>
        <dbReference type="PROSITE-ProRule" id="PRU01006"/>
    </source>
</evidence>
<feature type="region of interest" description="Disordered" evidence="12">
    <location>
        <begin position="16"/>
        <end position="42"/>
    </location>
</feature>
<dbReference type="PANTHER" id="PTHR12616:SF1">
    <property type="entry name" value="VACUOLAR PROTEIN SORTING-ASSOCIATED PROTEIN 41 HOMOLOG"/>
    <property type="match status" value="1"/>
</dbReference>
<dbReference type="Pfam" id="PF23555">
    <property type="entry name" value="zf-RING_Vps41"/>
    <property type="match status" value="1"/>
</dbReference>
<name>A0A8C4NF27_EPTBU</name>
<keyword evidence="15" id="KW-1185">Reference proteome</keyword>